<comment type="caution">
    <text evidence="1">The sequence shown here is derived from an EMBL/GenBank/DDBJ whole genome shotgun (WGS) entry which is preliminary data.</text>
</comment>
<accession>A0ACC3DCG5</accession>
<evidence type="ECO:0000313" key="2">
    <source>
        <dbReference type="Proteomes" id="UP001186974"/>
    </source>
</evidence>
<dbReference type="EMBL" id="JAWDJW010006345">
    <property type="protein sequence ID" value="KAK3065248.1"/>
    <property type="molecule type" value="Genomic_DNA"/>
</dbReference>
<keyword evidence="2" id="KW-1185">Reference proteome</keyword>
<dbReference type="Proteomes" id="UP001186974">
    <property type="component" value="Unassembled WGS sequence"/>
</dbReference>
<sequence length="634" mass="67895">MAPLELKKHPNRELMGGDVLAQCLHALGVKVAFGIHGGHLDAFLMGASDVGIDLVDVRHETVAVQAAEGYAKVSGNVGVSFITANSGQVLRGCCFCNGLPGLTTAFADRSPVFCITSSPPLRDAETNTRQGFHDQVVLAKNVTKFAHRITNVGEISCLVSLGWRTTTSSAPGPVLLDFPIDVLFTPIQDESIAWGSITAPPVSPPGPDLAAIADTVRMWREAQRPCIIIGTGSRGAVEELLKLSETTCTPVFNSPKFSGGIPYRHPFRAGGAANLASLMLAKSPKRPDLITLVGARAGFLLGGRGGSIIPNEDCKLVQIDIDSSEIGRSHHVNVGIVSDARRALEALNAEIGARPFKCKEEWIRSALNLKKMRTHNDEEPVIDTENGKLHPYHAIKKVFNCLPHDSIVCIDGGEVGGWSLQLLEEAHASLSLVTTGYLGFLGNGWGYSLGAAVADPSRLVLNVQGDGSAGFHIAELDTYARFGLEIITLIVNNSVWGMSQAGQDLIYGGHTDKRPAARLNPNTKYEMVAEGFGCASARVDSRFAARRGSLFADDSKVQKAFQAIDAAMDELVHTEGPGLLNLIVSDKPYQDTTVAMVGCTDDPHVIVVPYYDNLPRPYYKQAKQNGGMPEEVTS</sequence>
<evidence type="ECO:0000313" key="1">
    <source>
        <dbReference type="EMBL" id="KAK3065248.1"/>
    </source>
</evidence>
<gene>
    <name evidence="1" type="ORF">LTS18_004879</name>
</gene>
<reference evidence="1" key="1">
    <citation type="submission" date="2024-09" db="EMBL/GenBank/DDBJ databases">
        <title>Black Yeasts Isolated from many extreme environments.</title>
        <authorList>
            <person name="Coleine C."/>
            <person name="Stajich J.E."/>
            <person name="Selbmann L."/>
        </authorList>
    </citation>
    <scope>NUCLEOTIDE SEQUENCE</scope>
    <source>
        <strain evidence="1">CCFEE 5737</strain>
    </source>
</reference>
<name>A0ACC3DCG5_9PEZI</name>
<protein>
    <submittedName>
        <fullName evidence="1">Uncharacterized protein</fullName>
    </submittedName>
</protein>
<organism evidence="1 2">
    <name type="scientific">Coniosporium uncinatum</name>
    <dbReference type="NCBI Taxonomy" id="93489"/>
    <lineage>
        <taxon>Eukaryota</taxon>
        <taxon>Fungi</taxon>
        <taxon>Dikarya</taxon>
        <taxon>Ascomycota</taxon>
        <taxon>Pezizomycotina</taxon>
        <taxon>Dothideomycetes</taxon>
        <taxon>Dothideomycetes incertae sedis</taxon>
        <taxon>Coniosporium</taxon>
    </lineage>
</organism>
<proteinExistence type="predicted"/>